<sequence length="93" mass="10943">MQICDCEMEHFICFYELPGQSLNILSSWKRDGRSWMGSRRSESDYILNRRSQIRLVAVLIDFNSFFNGENTSDHLPLTLPRFSAILHRFRTGI</sequence>
<evidence type="ECO:0000313" key="2">
    <source>
        <dbReference type="Proteomes" id="UP000277928"/>
    </source>
</evidence>
<dbReference type="EMBL" id="UYRX01000729">
    <property type="protein sequence ID" value="VDK85770.1"/>
    <property type="molecule type" value="Genomic_DNA"/>
</dbReference>
<dbReference type="AlphaFoldDB" id="A0A3P6U3Q1"/>
<gene>
    <name evidence="1" type="ORF">NLS_LOCUS7281</name>
</gene>
<proteinExistence type="predicted"/>
<evidence type="ECO:0000313" key="1">
    <source>
        <dbReference type="EMBL" id="VDK85770.1"/>
    </source>
</evidence>
<keyword evidence="2" id="KW-1185">Reference proteome</keyword>
<name>A0A3P6U3Q1_LITSI</name>
<reference evidence="1 2" key="1">
    <citation type="submission" date="2018-08" db="EMBL/GenBank/DDBJ databases">
        <authorList>
            <person name="Laetsch R D."/>
            <person name="Stevens L."/>
            <person name="Kumar S."/>
            <person name="Blaxter L. M."/>
        </authorList>
    </citation>
    <scope>NUCLEOTIDE SEQUENCE [LARGE SCALE GENOMIC DNA]</scope>
</reference>
<dbReference type="Proteomes" id="UP000277928">
    <property type="component" value="Unassembled WGS sequence"/>
</dbReference>
<protein>
    <submittedName>
        <fullName evidence="1">Uncharacterized protein</fullName>
    </submittedName>
</protein>
<accession>A0A3P6U3Q1</accession>
<organism evidence="1 2">
    <name type="scientific">Litomosoides sigmodontis</name>
    <name type="common">Filarial nematode worm</name>
    <dbReference type="NCBI Taxonomy" id="42156"/>
    <lineage>
        <taxon>Eukaryota</taxon>
        <taxon>Metazoa</taxon>
        <taxon>Ecdysozoa</taxon>
        <taxon>Nematoda</taxon>
        <taxon>Chromadorea</taxon>
        <taxon>Rhabditida</taxon>
        <taxon>Spirurina</taxon>
        <taxon>Spiruromorpha</taxon>
        <taxon>Filarioidea</taxon>
        <taxon>Onchocercidae</taxon>
        <taxon>Litomosoides</taxon>
    </lineage>
</organism>